<reference evidence="2 3" key="1">
    <citation type="journal article" date="2016" name="Sci. Rep.">
        <title>Metabolic traits of an uncultured archaeal lineage -MSBL1- from brine pools of the Red Sea.</title>
        <authorList>
            <person name="Mwirichia R."/>
            <person name="Alam I."/>
            <person name="Rashid M."/>
            <person name="Vinu M."/>
            <person name="Ba-Alawi W."/>
            <person name="Anthony Kamau A."/>
            <person name="Kamanda Ngugi D."/>
            <person name="Goker M."/>
            <person name="Klenk H.P."/>
            <person name="Bajic V."/>
            <person name="Stingl U."/>
        </authorList>
    </citation>
    <scope>NUCLEOTIDE SEQUENCE [LARGE SCALE GENOMIC DNA]</scope>
    <source>
        <strain evidence="2">SCGC-AAA259I07</strain>
    </source>
</reference>
<name>A0A133UK56_9EURY</name>
<keyword evidence="3" id="KW-1185">Reference proteome</keyword>
<sequence>MGRVLSARSVGGLTGNQKAQGEKYEEDPVQKRRPGEVLSQFGVLQILVYFLFTSALGHSETR</sequence>
<evidence type="ECO:0000313" key="2">
    <source>
        <dbReference type="EMBL" id="KXA94583.1"/>
    </source>
</evidence>
<accession>A0A133UK56</accession>
<organism evidence="2 3">
    <name type="scientific">candidate division MSBL1 archaeon SCGC-AAA259I07</name>
    <dbReference type="NCBI Taxonomy" id="1698266"/>
    <lineage>
        <taxon>Archaea</taxon>
        <taxon>Methanobacteriati</taxon>
        <taxon>Methanobacteriota</taxon>
        <taxon>candidate division MSBL1</taxon>
    </lineage>
</organism>
<protein>
    <submittedName>
        <fullName evidence="2">Uncharacterized protein</fullName>
    </submittedName>
</protein>
<proteinExistence type="predicted"/>
<comment type="caution">
    <text evidence="2">The sequence shown here is derived from an EMBL/GenBank/DDBJ whole genome shotgun (WGS) entry which is preliminary data.</text>
</comment>
<dbReference type="EMBL" id="LHXQ01000039">
    <property type="protein sequence ID" value="KXA94583.1"/>
    <property type="molecule type" value="Genomic_DNA"/>
</dbReference>
<evidence type="ECO:0000256" key="1">
    <source>
        <dbReference type="SAM" id="MobiDB-lite"/>
    </source>
</evidence>
<evidence type="ECO:0000313" key="3">
    <source>
        <dbReference type="Proteomes" id="UP000070155"/>
    </source>
</evidence>
<feature type="compositionally biased region" description="Basic and acidic residues" evidence="1">
    <location>
        <begin position="20"/>
        <end position="31"/>
    </location>
</feature>
<feature type="region of interest" description="Disordered" evidence="1">
    <location>
        <begin position="1"/>
        <end position="31"/>
    </location>
</feature>
<gene>
    <name evidence="2" type="ORF">AKJ36_02630</name>
</gene>
<dbReference type="Proteomes" id="UP000070155">
    <property type="component" value="Unassembled WGS sequence"/>
</dbReference>
<dbReference type="AlphaFoldDB" id="A0A133UK56"/>